<comment type="caution">
    <text evidence="1">The sequence shown here is derived from an EMBL/GenBank/DDBJ whole genome shotgun (WGS) entry which is preliminary data.</text>
</comment>
<organism evidence="1">
    <name type="scientific">marine sediment metagenome</name>
    <dbReference type="NCBI Taxonomy" id="412755"/>
    <lineage>
        <taxon>unclassified sequences</taxon>
        <taxon>metagenomes</taxon>
        <taxon>ecological metagenomes</taxon>
    </lineage>
</organism>
<name>X0YRP8_9ZZZZ</name>
<reference evidence="1" key="1">
    <citation type="journal article" date="2014" name="Front. Microbiol.">
        <title>High frequency of phylogenetically diverse reductive dehalogenase-homologous genes in deep subseafloor sedimentary metagenomes.</title>
        <authorList>
            <person name="Kawai M."/>
            <person name="Futagami T."/>
            <person name="Toyoda A."/>
            <person name="Takaki Y."/>
            <person name="Nishi S."/>
            <person name="Hori S."/>
            <person name="Arai W."/>
            <person name="Tsubouchi T."/>
            <person name="Morono Y."/>
            <person name="Uchiyama I."/>
            <person name="Ito T."/>
            <person name="Fujiyama A."/>
            <person name="Inagaki F."/>
            <person name="Takami H."/>
        </authorList>
    </citation>
    <scope>NUCLEOTIDE SEQUENCE</scope>
    <source>
        <strain evidence="1">Expedition CK06-06</strain>
    </source>
</reference>
<dbReference type="EMBL" id="BARS01053192">
    <property type="protein sequence ID" value="GAG49487.1"/>
    <property type="molecule type" value="Genomic_DNA"/>
</dbReference>
<gene>
    <name evidence="1" type="ORF">S01H1_78966</name>
</gene>
<sequence length="47" mass="5527">MYRLFGISHETSLSVIKFGNSLFSRNYPNEMYADYESYYSYVTPVDA</sequence>
<dbReference type="AlphaFoldDB" id="X0YRP8"/>
<proteinExistence type="predicted"/>
<protein>
    <submittedName>
        <fullName evidence="1">Uncharacterized protein</fullName>
    </submittedName>
</protein>
<accession>X0YRP8</accession>
<evidence type="ECO:0000313" key="1">
    <source>
        <dbReference type="EMBL" id="GAG49487.1"/>
    </source>
</evidence>
<feature type="non-terminal residue" evidence="1">
    <location>
        <position position="47"/>
    </location>
</feature>